<dbReference type="InterPro" id="IPR000086">
    <property type="entry name" value="NUDIX_hydrolase_dom"/>
</dbReference>
<evidence type="ECO:0000256" key="1">
    <source>
        <dbReference type="ARBA" id="ARBA00001946"/>
    </source>
</evidence>
<organism evidence="3 4">
    <name type="scientific">Rhodococcoides fascians</name>
    <name type="common">Rhodococcus fascians</name>
    <dbReference type="NCBI Taxonomy" id="1828"/>
    <lineage>
        <taxon>Bacteria</taxon>
        <taxon>Bacillati</taxon>
        <taxon>Actinomycetota</taxon>
        <taxon>Actinomycetes</taxon>
        <taxon>Mycobacteriales</taxon>
        <taxon>Nocardiaceae</taxon>
        <taxon>Rhodococcoides</taxon>
    </lineage>
</organism>
<dbReference type="Pfam" id="PF00293">
    <property type="entry name" value="NUDIX"/>
    <property type="match status" value="1"/>
</dbReference>
<comment type="cofactor">
    <cofactor evidence="1">
        <name>Mg(2+)</name>
        <dbReference type="ChEBI" id="CHEBI:18420"/>
    </cofactor>
</comment>
<keyword evidence="4" id="KW-1185">Reference proteome</keyword>
<dbReference type="PANTHER" id="PTHR43046:SF14">
    <property type="entry name" value="MUTT_NUDIX FAMILY PROTEIN"/>
    <property type="match status" value="1"/>
</dbReference>
<keyword evidence="2 3" id="KW-0378">Hydrolase</keyword>
<proteinExistence type="predicted"/>
<name>A0A143QHL7_RHOFA</name>
<dbReference type="GO" id="GO:0016787">
    <property type="term" value="F:hydrolase activity"/>
    <property type="evidence" value="ECO:0007669"/>
    <property type="project" value="UniProtKB-KW"/>
</dbReference>
<dbReference type="EC" id="3.6.1.22" evidence="3"/>
<dbReference type="InterPro" id="IPR020084">
    <property type="entry name" value="NUDIX_hydrolase_CS"/>
</dbReference>
<dbReference type="SUPFAM" id="SSF55811">
    <property type="entry name" value="Nudix"/>
    <property type="match status" value="1"/>
</dbReference>
<dbReference type="PATRIC" id="fig|1653479.3.peg.698"/>
<evidence type="ECO:0000313" key="4">
    <source>
        <dbReference type="Proteomes" id="UP000076038"/>
    </source>
</evidence>
<dbReference type="PANTHER" id="PTHR43046">
    <property type="entry name" value="GDP-MANNOSE MANNOSYL HYDROLASE"/>
    <property type="match status" value="1"/>
</dbReference>
<sequence length="136" mass="15212">MSEPRPIRTAGLAYVRHRRMLQTRSTGKSAFYMAGGKIDPGESPEQALHREIREELDAAVIDVRLLGVFECQAWGHPMGTPLEITCFLADLADEPTPTSEIAEIRYFTRDEYAAMPDVAPGSLMVFDRMKALDLID</sequence>
<reference evidence="3 4" key="1">
    <citation type="journal article" date="2016" name="Genome Announc.">
        <title>Complete Genome and Plasmid Sequences for Rhodococcus fascians D188 and Draft Sequences for Rhodococcus Isolates PBTS 1 and PBTS 2.</title>
        <authorList>
            <person name="Stamler R.A."/>
            <person name="Vereecke D."/>
            <person name="Zhang Y."/>
            <person name="Schilkey F."/>
            <person name="Devitt N."/>
            <person name="Randall J.J."/>
        </authorList>
    </citation>
    <scope>NUCLEOTIDE SEQUENCE [LARGE SCALE GENOMIC DNA]</scope>
    <source>
        <strain evidence="3 4">PBTS2</strain>
    </source>
</reference>
<dbReference type="InterPro" id="IPR015797">
    <property type="entry name" value="NUDIX_hydrolase-like_dom_sf"/>
</dbReference>
<dbReference type="KEGG" id="rhs:A3Q41_00684"/>
<dbReference type="GeneID" id="93550689"/>
<dbReference type="Proteomes" id="UP000076038">
    <property type="component" value="Chromosome"/>
</dbReference>
<gene>
    <name evidence="3" type="primary">nudC_1</name>
    <name evidence="3" type="ORF">A3Q41_00684</name>
</gene>
<accession>A0A143QHL7</accession>
<reference evidence="4" key="2">
    <citation type="submission" date="2016-04" db="EMBL/GenBank/DDBJ databases">
        <title>Complete Genome and Plasmid Sequences for Rhodococcus fascians D188 and Draft Sequences for Rhodococcus spp. Isolates PBTS 1 and PBTS 2.</title>
        <authorList>
            <person name="Stamer R."/>
            <person name="Vereecke D."/>
            <person name="Zhang Y."/>
            <person name="Schilkey F."/>
            <person name="Devitt N."/>
            <person name="Randall J."/>
        </authorList>
    </citation>
    <scope>NUCLEOTIDE SEQUENCE [LARGE SCALE GENOMIC DNA]</scope>
    <source>
        <strain evidence="4">PBTS2</strain>
    </source>
</reference>
<dbReference type="EMBL" id="CP015220">
    <property type="protein sequence ID" value="AMY22002.1"/>
    <property type="molecule type" value="Genomic_DNA"/>
</dbReference>
<dbReference type="CDD" id="cd04690">
    <property type="entry name" value="NUDIX_Hydrolase"/>
    <property type="match status" value="1"/>
</dbReference>
<dbReference type="RefSeq" id="WP_027498464.1">
    <property type="nucleotide sequence ID" value="NZ_CAKKLU010000003.1"/>
</dbReference>
<dbReference type="AlphaFoldDB" id="A0A143QHL7"/>
<evidence type="ECO:0000313" key="3">
    <source>
        <dbReference type="EMBL" id="AMY22002.1"/>
    </source>
</evidence>
<protein>
    <submittedName>
        <fullName evidence="3">NADH pyrophosphatase</fullName>
        <ecNumber evidence="3">3.6.1.22</ecNumber>
    </submittedName>
</protein>
<dbReference type="PROSITE" id="PS00893">
    <property type="entry name" value="NUDIX_BOX"/>
    <property type="match status" value="1"/>
</dbReference>
<dbReference type="Gene3D" id="3.90.79.10">
    <property type="entry name" value="Nucleoside Triphosphate Pyrophosphohydrolase"/>
    <property type="match status" value="1"/>
</dbReference>
<dbReference type="PROSITE" id="PS51462">
    <property type="entry name" value="NUDIX"/>
    <property type="match status" value="1"/>
</dbReference>
<evidence type="ECO:0000256" key="2">
    <source>
        <dbReference type="ARBA" id="ARBA00022801"/>
    </source>
</evidence>